<evidence type="ECO:0000256" key="1">
    <source>
        <dbReference type="ARBA" id="ARBA00004141"/>
    </source>
</evidence>
<sequence>MGVKTEKAVSLDQYTTNRATTSLHEYMLISAEDTPSEKAEVRRHAFLRLLGPGLLSGTSGNDPSAVTTYAIDGARIGYGHLWLLLFTTPLYYAVQFACAKIGRVSQKGLSQLLLERYGTKVALAISLLLSISNVALIAADLAAIGSGLELIMGIAWGYFIAPLALVLWFLTCRPDFEAFKKIFLTMSLVFLAYILASIFTHANWGSVLMHTLIPQMRWDLAGISSAVALLGATISPYSMFWQSHAEIEEQRGGTLKQQLRATRLDVGSGAMIGQTIVYFIMVTTASTLFVHHRPMLTATDAAYALEPLAGRLARYLFAIGLIGSGLVAIPVLLRSTFYAVSGACGWSPFSGGRSWQRGIYLVLLAAVVLTFTSLALHIPGIELIFWSNILAAIIAPLLVISILWIGNQRAIMKDQCLSLPHSMSLVIIVFILVASVLLLFYQLFAP</sequence>
<keyword evidence="3 6" id="KW-0812">Transmembrane</keyword>
<feature type="transmembrane region" description="Helical" evidence="6">
    <location>
        <begin position="220"/>
        <end position="241"/>
    </location>
</feature>
<evidence type="ECO:0000256" key="5">
    <source>
        <dbReference type="ARBA" id="ARBA00023136"/>
    </source>
</evidence>
<evidence type="ECO:0000256" key="2">
    <source>
        <dbReference type="ARBA" id="ARBA00022448"/>
    </source>
</evidence>
<feature type="transmembrane region" description="Helical" evidence="6">
    <location>
        <begin position="384"/>
        <end position="405"/>
    </location>
</feature>
<dbReference type="GO" id="GO:0015086">
    <property type="term" value="F:cadmium ion transmembrane transporter activity"/>
    <property type="evidence" value="ECO:0007669"/>
    <property type="project" value="TreeGrafter"/>
</dbReference>
<reference evidence="7 8" key="1">
    <citation type="journal article" date="2011" name="Stand. Genomic Sci.">
        <title>Non-contiguous finished genome sequence and contextual data of the filamentous soil bacterium Ktedonobacter racemifer type strain (SOSP1-21).</title>
        <authorList>
            <person name="Chang Y.J."/>
            <person name="Land M."/>
            <person name="Hauser L."/>
            <person name="Chertkov O."/>
            <person name="Del Rio T.G."/>
            <person name="Nolan M."/>
            <person name="Copeland A."/>
            <person name="Tice H."/>
            <person name="Cheng J.F."/>
            <person name="Lucas S."/>
            <person name="Han C."/>
            <person name="Goodwin L."/>
            <person name="Pitluck S."/>
            <person name="Ivanova N."/>
            <person name="Ovchinikova G."/>
            <person name="Pati A."/>
            <person name="Chen A."/>
            <person name="Palaniappan K."/>
            <person name="Mavromatis K."/>
            <person name="Liolios K."/>
            <person name="Brettin T."/>
            <person name="Fiebig A."/>
            <person name="Rohde M."/>
            <person name="Abt B."/>
            <person name="Goker M."/>
            <person name="Detter J.C."/>
            <person name="Woyke T."/>
            <person name="Bristow J."/>
            <person name="Eisen J.A."/>
            <person name="Markowitz V."/>
            <person name="Hugenholtz P."/>
            <person name="Kyrpides N.C."/>
            <person name="Klenk H.P."/>
            <person name="Lapidus A."/>
        </authorList>
    </citation>
    <scope>NUCLEOTIDE SEQUENCE [LARGE SCALE GENOMIC DNA]</scope>
    <source>
        <strain evidence="8">DSM 44963</strain>
    </source>
</reference>
<feature type="transmembrane region" description="Helical" evidence="6">
    <location>
        <begin position="150"/>
        <end position="170"/>
    </location>
</feature>
<dbReference type="PANTHER" id="PTHR11706">
    <property type="entry name" value="SOLUTE CARRIER PROTEIN FAMILY 11 MEMBER"/>
    <property type="match status" value="1"/>
</dbReference>
<evidence type="ECO:0000313" key="7">
    <source>
        <dbReference type="EMBL" id="EFH81998.1"/>
    </source>
</evidence>
<dbReference type="InParanoid" id="D6TZK8"/>
<keyword evidence="4 6" id="KW-1133">Transmembrane helix</keyword>
<gene>
    <name evidence="7" type="ORF">Krac_2769</name>
</gene>
<evidence type="ECO:0000256" key="3">
    <source>
        <dbReference type="ARBA" id="ARBA00022692"/>
    </source>
</evidence>
<keyword evidence="5 6" id="KW-0472">Membrane</keyword>
<comment type="subcellular location">
    <subcellularLocation>
        <location evidence="1">Membrane</location>
        <topology evidence="1">Multi-pass membrane protein</topology>
    </subcellularLocation>
</comment>
<protein>
    <submittedName>
        <fullName evidence="7">Natural resistance-associated macrophage protein</fullName>
    </submittedName>
</protein>
<feature type="transmembrane region" description="Helical" evidence="6">
    <location>
        <begin position="359"/>
        <end position="378"/>
    </location>
</feature>
<dbReference type="EMBL" id="ADVG01000004">
    <property type="protein sequence ID" value="EFH81998.1"/>
    <property type="molecule type" value="Genomic_DNA"/>
</dbReference>
<dbReference type="GO" id="GO:0005384">
    <property type="term" value="F:manganese ion transmembrane transporter activity"/>
    <property type="evidence" value="ECO:0007669"/>
    <property type="project" value="TreeGrafter"/>
</dbReference>
<comment type="caution">
    <text evidence="7">The sequence shown here is derived from an EMBL/GenBank/DDBJ whole genome shotgun (WGS) entry which is preliminary data.</text>
</comment>
<name>D6TZK8_KTERA</name>
<evidence type="ECO:0000256" key="4">
    <source>
        <dbReference type="ARBA" id="ARBA00022989"/>
    </source>
</evidence>
<accession>D6TZK8</accession>
<organism evidence="7 8">
    <name type="scientific">Ktedonobacter racemifer DSM 44963</name>
    <dbReference type="NCBI Taxonomy" id="485913"/>
    <lineage>
        <taxon>Bacteria</taxon>
        <taxon>Bacillati</taxon>
        <taxon>Chloroflexota</taxon>
        <taxon>Ktedonobacteria</taxon>
        <taxon>Ktedonobacterales</taxon>
        <taxon>Ktedonobacteraceae</taxon>
        <taxon>Ktedonobacter</taxon>
    </lineage>
</organism>
<feature type="transmembrane region" description="Helical" evidence="6">
    <location>
        <begin position="266"/>
        <end position="292"/>
    </location>
</feature>
<feature type="transmembrane region" description="Helical" evidence="6">
    <location>
        <begin position="425"/>
        <end position="444"/>
    </location>
</feature>
<feature type="transmembrane region" description="Helical" evidence="6">
    <location>
        <begin position="182"/>
        <end position="200"/>
    </location>
</feature>
<dbReference type="STRING" id="485913.Krac_2769"/>
<evidence type="ECO:0000313" key="8">
    <source>
        <dbReference type="Proteomes" id="UP000004508"/>
    </source>
</evidence>
<dbReference type="Pfam" id="PF01566">
    <property type="entry name" value="Nramp"/>
    <property type="match status" value="1"/>
</dbReference>
<proteinExistence type="predicted"/>
<dbReference type="Proteomes" id="UP000004508">
    <property type="component" value="Unassembled WGS sequence"/>
</dbReference>
<dbReference type="RefSeq" id="WP_007919758.1">
    <property type="nucleotide sequence ID" value="NZ_ADVG01000004.1"/>
</dbReference>
<dbReference type="AlphaFoldDB" id="D6TZK8"/>
<feature type="transmembrane region" description="Helical" evidence="6">
    <location>
        <begin position="312"/>
        <end position="333"/>
    </location>
</feature>
<keyword evidence="2" id="KW-0813">Transport</keyword>
<keyword evidence="8" id="KW-1185">Reference proteome</keyword>
<feature type="transmembrane region" description="Helical" evidence="6">
    <location>
        <begin position="121"/>
        <end position="144"/>
    </location>
</feature>
<evidence type="ECO:0000256" key="6">
    <source>
        <dbReference type="SAM" id="Phobius"/>
    </source>
</evidence>
<dbReference type="GO" id="GO:0034755">
    <property type="term" value="P:iron ion transmembrane transport"/>
    <property type="evidence" value="ECO:0007669"/>
    <property type="project" value="TreeGrafter"/>
</dbReference>
<dbReference type="PANTHER" id="PTHR11706:SF33">
    <property type="entry name" value="NATURAL RESISTANCE-ASSOCIATED MACROPHAGE PROTEIN 2"/>
    <property type="match status" value="1"/>
</dbReference>
<dbReference type="GO" id="GO:0005886">
    <property type="term" value="C:plasma membrane"/>
    <property type="evidence" value="ECO:0007669"/>
    <property type="project" value="TreeGrafter"/>
</dbReference>
<dbReference type="eggNOG" id="COG1914">
    <property type="taxonomic scope" value="Bacteria"/>
</dbReference>
<dbReference type="InterPro" id="IPR001046">
    <property type="entry name" value="NRAMP_fam"/>
</dbReference>